<reference evidence="2 3" key="1">
    <citation type="submission" date="2015-06" db="EMBL/GenBank/DDBJ databases">
        <title>Expansion of signal transduction pathways in fungi by whole-genome duplication.</title>
        <authorList>
            <consortium name="DOE Joint Genome Institute"/>
            <person name="Corrochano L.M."/>
            <person name="Kuo A."/>
            <person name="Marcet-Houben M."/>
            <person name="Polaino S."/>
            <person name="Salamov A."/>
            <person name="Villalobos J.M."/>
            <person name="Alvarez M.I."/>
            <person name="Avalos J."/>
            <person name="Benito E.P."/>
            <person name="Benoit I."/>
            <person name="Burger G."/>
            <person name="Camino L.P."/>
            <person name="Canovas D."/>
            <person name="Cerda-Olmedo E."/>
            <person name="Cheng J.-F."/>
            <person name="Dominguez A."/>
            <person name="Elias M."/>
            <person name="Eslava A.P."/>
            <person name="Glaser F."/>
            <person name="Grimwood J."/>
            <person name="Gutierrez G."/>
            <person name="Heitman J."/>
            <person name="Henrissat B."/>
            <person name="Iturriaga E.A."/>
            <person name="Lang B.F."/>
            <person name="Lavin J.L."/>
            <person name="Lee S."/>
            <person name="Li W."/>
            <person name="Lindquist E."/>
            <person name="Lopez-Garcia S."/>
            <person name="Luque E.M."/>
            <person name="Marcos A.T."/>
            <person name="Martin J."/>
            <person name="Mccluskey K."/>
            <person name="Medina H.R."/>
            <person name="Miralles-Duran A."/>
            <person name="Miyazaki A."/>
            <person name="Munoz-Torres E."/>
            <person name="Oguiza J.A."/>
            <person name="Ohm R."/>
            <person name="Olmedo M."/>
            <person name="Orejas M."/>
            <person name="Ortiz-Castellanos L."/>
            <person name="Pisabarro A.G."/>
            <person name="Rodriguez-Romero J."/>
            <person name="Ruiz-Herrera J."/>
            <person name="Ruiz-Vazquez R."/>
            <person name="Sanz C."/>
            <person name="Schackwitz W."/>
            <person name="Schmutz J."/>
            <person name="Shahriari M."/>
            <person name="Shelest E."/>
            <person name="Silva-Franco F."/>
            <person name="Soanes D."/>
            <person name="Syed K."/>
            <person name="Tagua V.G."/>
            <person name="Talbot N.J."/>
            <person name="Thon M."/>
            <person name="De Vries R.P."/>
            <person name="Wiebenga A."/>
            <person name="Yadav J.S."/>
            <person name="Braun E.L."/>
            <person name="Baker S."/>
            <person name="Garre V."/>
            <person name="Horwitz B."/>
            <person name="Torres-Martinez S."/>
            <person name="Idnurm A."/>
            <person name="Herrera-Estrella A."/>
            <person name="Gabaldon T."/>
            <person name="Grigoriev I.V."/>
        </authorList>
    </citation>
    <scope>NUCLEOTIDE SEQUENCE [LARGE SCALE GENOMIC DNA]</scope>
    <source>
        <strain evidence="2 3">CBS 277.49</strain>
    </source>
</reference>
<sequence length="194" mass="22631">MDEVHAFFFLADAWIKVKPQTIQNCWDHKTILDFKFSDGQTIELEDVIPTSELPLEDGLVTRLNQIILDLRGNRNDDCTPLVEDVEGLYLNADETDEIVFPPSFAKSDKTNDRTEESQVLEVEEDDPETSNVDLKEIAEKLKHAYKVILYHTVPTNDKDKAMLKTIRINFEDIRSEEILQRQQTDLRNYYFQHV</sequence>
<organism evidence="2 3">
    <name type="scientific">Mucor lusitanicus CBS 277.49</name>
    <dbReference type="NCBI Taxonomy" id="747725"/>
    <lineage>
        <taxon>Eukaryota</taxon>
        <taxon>Fungi</taxon>
        <taxon>Fungi incertae sedis</taxon>
        <taxon>Mucoromycota</taxon>
        <taxon>Mucoromycotina</taxon>
        <taxon>Mucoromycetes</taxon>
        <taxon>Mucorales</taxon>
        <taxon>Mucorineae</taxon>
        <taxon>Mucoraceae</taxon>
        <taxon>Mucor</taxon>
    </lineage>
</organism>
<name>A0A168NN56_MUCCL</name>
<dbReference type="AlphaFoldDB" id="A0A168NN56"/>
<comment type="caution">
    <text evidence="2">The sequence shown here is derived from an EMBL/GenBank/DDBJ whole genome shotgun (WGS) entry which is preliminary data.</text>
</comment>
<proteinExistence type="predicted"/>
<dbReference type="VEuPathDB" id="FungiDB:MUCCIDRAFT_107084"/>
<dbReference type="EMBL" id="AMYB01000002">
    <property type="protein sequence ID" value="OAD06508.1"/>
    <property type="molecule type" value="Genomic_DNA"/>
</dbReference>
<dbReference type="Proteomes" id="UP000077051">
    <property type="component" value="Unassembled WGS sequence"/>
</dbReference>
<feature type="region of interest" description="Disordered" evidence="1">
    <location>
        <begin position="104"/>
        <end position="130"/>
    </location>
</feature>
<evidence type="ECO:0000313" key="2">
    <source>
        <dbReference type="EMBL" id="OAD06508.1"/>
    </source>
</evidence>
<accession>A0A168NN56</accession>
<evidence type="ECO:0000313" key="3">
    <source>
        <dbReference type="Proteomes" id="UP000077051"/>
    </source>
</evidence>
<protein>
    <recommendedName>
        <fullName evidence="4">DDE-1 domain-containing protein</fullName>
    </recommendedName>
</protein>
<feature type="compositionally biased region" description="Basic and acidic residues" evidence="1">
    <location>
        <begin position="106"/>
        <end position="116"/>
    </location>
</feature>
<evidence type="ECO:0008006" key="4">
    <source>
        <dbReference type="Google" id="ProtNLM"/>
    </source>
</evidence>
<gene>
    <name evidence="2" type="ORF">MUCCIDRAFT_107084</name>
</gene>
<keyword evidence="3" id="KW-1185">Reference proteome</keyword>
<dbReference type="OrthoDB" id="2271947at2759"/>
<evidence type="ECO:0000256" key="1">
    <source>
        <dbReference type="SAM" id="MobiDB-lite"/>
    </source>
</evidence>